<evidence type="ECO:0000256" key="1">
    <source>
        <dbReference type="SAM" id="MobiDB-lite"/>
    </source>
</evidence>
<feature type="compositionally biased region" description="Polar residues" evidence="1">
    <location>
        <begin position="123"/>
        <end position="132"/>
    </location>
</feature>
<protein>
    <recommendedName>
        <fullName evidence="4">Gag-pol polyprotein</fullName>
    </recommendedName>
</protein>
<reference evidence="2" key="1">
    <citation type="submission" date="2023-08" db="EMBL/GenBank/DDBJ databases">
        <title>A de novo genome assembly of Solanum verrucosum Schlechtendal, a Mexican diploid species geographically isolated from the other diploid A-genome species in potato relatives.</title>
        <authorList>
            <person name="Hosaka K."/>
        </authorList>
    </citation>
    <scope>NUCLEOTIDE SEQUENCE</scope>
    <source>
        <tissue evidence="2">Young leaves</tissue>
    </source>
</reference>
<organism evidence="2 3">
    <name type="scientific">Solanum verrucosum</name>
    <dbReference type="NCBI Taxonomy" id="315347"/>
    <lineage>
        <taxon>Eukaryota</taxon>
        <taxon>Viridiplantae</taxon>
        <taxon>Streptophyta</taxon>
        <taxon>Embryophyta</taxon>
        <taxon>Tracheophyta</taxon>
        <taxon>Spermatophyta</taxon>
        <taxon>Magnoliopsida</taxon>
        <taxon>eudicotyledons</taxon>
        <taxon>Gunneridae</taxon>
        <taxon>Pentapetalae</taxon>
        <taxon>asterids</taxon>
        <taxon>lamiids</taxon>
        <taxon>Solanales</taxon>
        <taxon>Solanaceae</taxon>
        <taxon>Solanoideae</taxon>
        <taxon>Solaneae</taxon>
        <taxon>Solanum</taxon>
    </lineage>
</organism>
<evidence type="ECO:0000313" key="3">
    <source>
        <dbReference type="Proteomes" id="UP001234989"/>
    </source>
</evidence>
<feature type="compositionally biased region" description="Polar residues" evidence="1">
    <location>
        <begin position="96"/>
        <end position="108"/>
    </location>
</feature>
<proteinExistence type="predicted"/>
<dbReference type="EMBL" id="CP133618">
    <property type="protein sequence ID" value="WMV38060.1"/>
    <property type="molecule type" value="Genomic_DNA"/>
</dbReference>
<feature type="region of interest" description="Disordered" evidence="1">
    <location>
        <begin position="63"/>
        <end position="158"/>
    </location>
</feature>
<feature type="compositionally biased region" description="Basic and acidic residues" evidence="1">
    <location>
        <begin position="63"/>
        <end position="76"/>
    </location>
</feature>
<accession>A0AAF0ZG48</accession>
<dbReference type="AlphaFoldDB" id="A0AAF0ZG48"/>
<name>A0AAF0ZG48_SOLVR</name>
<gene>
    <name evidence="2" type="ORF">MTR67_031445</name>
</gene>
<evidence type="ECO:0000313" key="2">
    <source>
        <dbReference type="EMBL" id="WMV38060.1"/>
    </source>
</evidence>
<dbReference type="Proteomes" id="UP001234989">
    <property type="component" value="Chromosome 7"/>
</dbReference>
<keyword evidence="3" id="KW-1185">Reference proteome</keyword>
<feature type="compositionally biased region" description="Low complexity" evidence="1">
    <location>
        <begin position="189"/>
        <end position="200"/>
    </location>
</feature>
<sequence length="209" mass="23214">MNTPKFCGSEIEEDPQELIDEVYKVLAIMGVTSVEKVELAAYQLKGVAQVWYNQWKDGRQEEKLKEKNREVKRARTGDGNFSNARSDGQDRPRLTQRFSNQGSSNSPPRVNKDRVYNPKPQRFNGNEPSMATPTCAKCGKKHDGSMLPRLPRKDSRATSRLMVKTTDNGKARGVSLVSWEACKVGEATGQGTMGTTTGHGALDKPLSWP</sequence>
<evidence type="ECO:0008006" key="4">
    <source>
        <dbReference type="Google" id="ProtNLM"/>
    </source>
</evidence>
<feature type="region of interest" description="Disordered" evidence="1">
    <location>
        <begin position="188"/>
        <end position="209"/>
    </location>
</feature>